<keyword evidence="3" id="KW-1185">Reference proteome</keyword>
<dbReference type="AlphaFoldDB" id="A0AA37Q2V3"/>
<dbReference type="Proteomes" id="UP001161325">
    <property type="component" value="Unassembled WGS sequence"/>
</dbReference>
<accession>A0AA37Q2V3</accession>
<protein>
    <submittedName>
        <fullName evidence="2">Uncharacterized protein</fullName>
    </submittedName>
</protein>
<evidence type="ECO:0000313" key="3">
    <source>
        <dbReference type="Proteomes" id="UP001161325"/>
    </source>
</evidence>
<comment type="caution">
    <text evidence="2">The sequence shown here is derived from an EMBL/GenBank/DDBJ whole genome shotgun (WGS) entry which is preliminary data.</text>
</comment>
<reference evidence="2" key="1">
    <citation type="submission" date="2022-08" db="EMBL/GenBank/DDBJ databases">
        <title>Draft genome sequencing of Roseisolibacter agri AW1220.</title>
        <authorList>
            <person name="Tobiishi Y."/>
            <person name="Tonouchi A."/>
        </authorList>
    </citation>
    <scope>NUCLEOTIDE SEQUENCE</scope>
    <source>
        <strain evidence="2">AW1220</strain>
    </source>
</reference>
<organism evidence="2 3">
    <name type="scientific">Roseisolibacter agri</name>
    <dbReference type="NCBI Taxonomy" id="2014610"/>
    <lineage>
        <taxon>Bacteria</taxon>
        <taxon>Pseudomonadati</taxon>
        <taxon>Gemmatimonadota</taxon>
        <taxon>Gemmatimonadia</taxon>
        <taxon>Gemmatimonadales</taxon>
        <taxon>Gemmatimonadaceae</taxon>
        <taxon>Roseisolibacter</taxon>
    </lineage>
</organism>
<evidence type="ECO:0000256" key="1">
    <source>
        <dbReference type="SAM" id="MobiDB-lite"/>
    </source>
</evidence>
<evidence type="ECO:0000313" key="2">
    <source>
        <dbReference type="EMBL" id="GLC25565.1"/>
    </source>
</evidence>
<sequence>MYPPPRVTVTAAVPLWPATTVTAGVATDTPIVGVGSTVPPPSSLLQAAAESARASPTPSRPQRANGERVYVTKTSRI</sequence>
<name>A0AA37Q2V3_9BACT</name>
<feature type="region of interest" description="Disordered" evidence="1">
    <location>
        <begin position="46"/>
        <end position="77"/>
    </location>
</feature>
<dbReference type="EMBL" id="BRXS01000003">
    <property type="protein sequence ID" value="GLC25565.1"/>
    <property type="molecule type" value="Genomic_DNA"/>
</dbReference>
<gene>
    <name evidence="2" type="ORF">rosag_20780</name>
</gene>
<proteinExistence type="predicted"/>